<feature type="compositionally biased region" description="Low complexity" evidence="8">
    <location>
        <begin position="250"/>
        <end position="264"/>
    </location>
</feature>
<feature type="compositionally biased region" description="Polar residues" evidence="8">
    <location>
        <begin position="166"/>
        <end position="180"/>
    </location>
</feature>
<keyword evidence="11" id="KW-1185">Reference proteome</keyword>
<dbReference type="InterPro" id="IPR029060">
    <property type="entry name" value="PIN-like_dom_sf"/>
</dbReference>
<evidence type="ECO:0000259" key="9">
    <source>
        <dbReference type="Pfam" id="PF24779"/>
    </source>
</evidence>
<feature type="domain" description="UTP23 sensor motif region" evidence="9">
    <location>
        <begin position="190"/>
        <end position="207"/>
    </location>
</feature>
<evidence type="ECO:0000256" key="3">
    <source>
        <dbReference type="ARBA" id="ARBA00022552"/>
    </source>
</evidence>
<dbReference type="Gene3D" id="3.40.50.1010">
    <property type="entry name" value="5'-nuclease"/>
    <property type="match status" value="1"/>
</dbReference>
<keyword evidence="3" id="KW-0698">rRNA processing</keyword>
<organism evidence="10 11">
    <name type="scientific">Anaeromyces robustus</name>
    <dbReference type="NCBI Taxonomy" id="1754192"/>
    <lineage>
        <taxon>Eukaryota</taxon>
        <taxon>Fungi</taxon>
        <taxon>Fungi incertae sedis</taxon>
        <taxon>Chytridiomycota</taxon>
        <taxon>Chytridiomycota incertae sedis</taxon>
        <taxon>Neocallimastigomycetes</taxon>
        <taxon>Neocallimastigales</taxon>
        <taxon>Neocallimastigaceae</taxon>
        <taxon>Anaeromyces</taxon>
    </lineage>
</organism>
<dbReference type="SUPFAM" id="SSF88723">
    <property type="entry name" value="PIN domain-like"/>
    <property type="match status" value="1"/>
</dbReference>
<keyword evidence="2" id="KW-0690">Ribosome biogenesis</keyword>
<evidence type="ECO:0000256" key="6">
    <source>
        <dbReference type="ARBA" id="ARBA00038503"/>
    </source>
</evidence>
<feature type="compositionally biased region" description="Acidic residues" evidence="8">
    <location>
        <begin position="265"/>
        <end position="277"/>
    </location>
</feature>
<feature type="compositionally biased region" description="Basic residues" evidence="8">
    <location>
        <begin position="237"/>
        <end position="249"/>
    </location>
</feature>
<dbReference type="STRING" id="1754192.A0A1Y1X127"/>
<protein>
    <recommendedName>
        <fullName evidence="7">U three protein 23</fullName>
    </recommendedName>
</protein>
<keyword evidence="4" id="KW-0539">Nucleus</keyword>
<dbReference type="InterPro" id="IPR006984">
    <property type="entry name" value="Fcf1/UTP23"/>
</dbReference>
<gene>
    <name evidence="10" type="ORF">BCR32DRAFT_269448</name>
</gene>
<comment type="subcellular location">
    <subcellularLocation>
        <location evidence="1">Nucleus</location>
        <location evidence="1">Nucleolus</location>
    </subcellularLocation>
</comment>
<dbReference type="GO" id="GO:0000447">
    <property type="term" value="P:endonucleolytic cleavage in ITS1 to separate SSU-rRNA from 5.8S rRNA and LSU-rRNA from tricistronic rRNA transcript (SSU-rRNA, 5.8S rRNA, LSU-rRNA)"/>
    <property type="evidence" value="ECO:0007669"/>
    <property type="project" value="EnsemblFungi"/>
</dbReference>
<evidence type="ECO:0000256" key="7">
    <source>
        <dbReference type="ARBA" id="ARBA00076388"/>
    </source>
</evidence>
<reference evidence="10 11" key="2">
    <citation type="submission" date="2016-08" db="EMBL/GenBank/DDBJ databases">
        <title>Pervasive Adenine N6-methylation of Active Genes in Fungi.</title>
        <authorList>
            <consortium name="DOE Joint Genome Institute"/>
            <person name="Mondo S.J."/>
            <person name="Dannebaum R.O."/>
            <person name="Kuo R.C."/>
            <person name="Labutti K."/>
            <person name="Haridas S."/>
            <person name="Kuo A."/>
            <person name="Salamov A."/>
            <person name="Ahrendt S.R."/>
            <person name="Lipzen A."/>
            <person name="Sullivan W."/>
            <person name="Andreopoulos W.B."/>
            <person name="Clum A."/>
            <person name="Lindquist E."/>
            <person name="Daum C."/>
            <person name="Ramamoorthy G.K."/>
            <person name="Gryganskyi A."/>
            <person name="Culley D."/>
            <person name="Magnuson J.K."/>
            <person name="James T.Y."/>
            <person name="O'Malley M.A."/>
            <person name="Stajich J.E."/>
            <person name="Spatafora J.W."/>
            <person name="Visel A."/>
            <person name="Grigoriev I.V."/>
        </authorList>
    </citation>
    <scope>NUCLEOTIDE SEQUENCE [LARGE SCALE GENOMIC DNA]</scope>
    <source>
        <strain evidence="10 11">S4</strain>
    </source>
</reference>
<dbReference type="Pfam" id="PF24779">
    <property type="entry name" value="UTP23_sensor"/>
    <property type="match status" value="1"/>
</dbReference>
<feature type="region of interest" description="Disordered" evidence="8">
    <location>
        <begin position="157"/>
        <end position="285"/>
    </location>
</feature>
<dbReference type="AlphaFoldDB" id="A0A1Y1X127"/>
<dbReference type="GO" id="GO:0070181">
    <property type="term" value="F:small ribosomal subunit rRNA binding"/>
    <property type="evidence" value="ECO:0007669"/>
    <property type="project" value="EnsemblFungi"/>
</dbReference>
<dbReference type="OrthoDB" id="25675at2759"/>
<dbReference type="CDD" id="cd08553">
    <property type="entry name" value="PIN_Fcf1-like"/>
    <property type="match status" value="1"/>
</dbReference>
<dbReference type="FunFam" id="3.40.50.1010:FF:000006">
    <property type="entry name" value="rRNA-processing protein UTP23 homolog"/>
    <property type="match status" value="1"/>
</dbReference>
<comment type="caution">
    <text evidence="10">The sequence shown here is derived from an EMBL/GenBank/DDBJ whole genome shotgun (WGS) entry which is preliminary data.</text>
</comment>
<accession>A0A1Y1X127</accession>
<dbReference type="InterPro" id="IPR057776">
    <property type="entry name" value="UTP23_sensor"/>
</dbReference>
<evidence type="ECO:0000256" key="4">
    <source>
        <dbReference type="ARBA" id="ARBA00023242"/>
    </source>
</evidence>
<dbReference type="GO" id="GO:0000480">
    <property type="term" value="P:endonucleolytic cleavage in 5'-ETS of tricistronic rRNA transcript (SSU-rRNA, 5.8S rRNA, LSU-rRNA)"/>
    <property type="evidence" value="ECO:0007669"/>
    <property type="project" value="EnsemblFungi"/>
</dbReference>
<dbReference type="GO" id="GO:0032040">
    <property type="term" value="C:small-subunit processome"/>
    <property type="evidence" value="ECO:0007669"/>
    <property type="project" value="EnsemblFungi"/>
</dbReference>
<dbReference type="GO" id="GO:0000472">
    <property type="term" value="P:endonucleolytic cleavage to generate mature 5'-end of SSU-rRNA from (SSU-rRNA, 5.8S rRNA, LSU-rRNA)"/>
    <property type="evidence" value="ECO:0007669"/>
    <property type="project" value="EnsemblFungi"/>
</dbReference>
<dbReference type="Pfam" id="PF04900">
    <property type="entry name" value="Fcf1"/>
    <property type="match status" value="1"/>
</dbReference>
<evidence type="ECO:0000313" key="10">
    <source>
        <dbReference type="EMBL" id="ORX79509.1"/>
    </source>
</evidence>
<sequence length="285" mass="33121">MRLKRQKTYKRYMGVYQHSFGFREPYQIIVDGNFIKVAQNSRLDYKSMLQETVVGKTRIMTTNCVVNELRTLGEDFMGAALAAKRLEKRRCPHGGNPVNAAECIKEIIGDTNQFNYCVATQDLTLRDYLRRIPGIPLIYINRSVMILEPPSPATTNKVKEIEHNKTIPTNYENTIIQKNTETPDEAPKSKKRKGPKQPNPLSCKKKKVNPAQQNQNKKKKNEEEKEKEEENIEVEKPKKRRRRRNKKKNNAGNSNEENNNNTNENENENEDDNDNDNDNIKRFVI</sequence>
<comment type="similarity">
    <text evidence="6">Belongs to the UTP23/FCF1 family. UTP23 subfamily.</text>
</comment>
<dbReference type="Proteomes" id="UP000193944">
    <property type="component" value="Unassembled WGS sequence"/>
</dbReference>
<evidence type="ECO:0000256" key="2">
    <source>
        <dbReference type="ARBA" id="ARBA00022517"/>
    </source>
</evidence>
<evidence type="ECO:0000256" key="5">
    <source>
        <dbReference type="ARBA" id="ARBA00037300"/>
    </source>
</evidence>
<dbReference type="EMBL" id="MCFG01000173">
    <property type="protein sequence ID" value="ORX79509.1"/>
    <property type="molecule type" value="Genomic_DNA"/>
</dbReference>
<comment type="function">
    <text evidence="5">Involved in rRNA-processing and ribosome biogenesis.</text>
</comment>
<evidence type="ECO:0000256" key="8">
    <source>
        <dbReference type="SAM" id="MobiDB-lite"/>
    </source>
</evidence>
<reference evidence="10 11" key="1">
    <citation type="submission" date="2016-08" db="EMBL/GenBank/DDBJ databases">
        <title>A Parts List for Fungal Cellulosomes Revealed by Comparative Genomics.</title>
        <authorList>
            <consortium name="DOE Joint Genome Institute"/>
            <person name="Haitjema C.H."/>
            <person name="Gilmore S.P."/>
            <person name="Henske J.K."/>
            <person name="Solomon K.V."/>
            <person name="De Groot R."/>
            <person name="Kuo A."/>
            <person name="Mondo S.J."/>
            <person name="Salamov A.A."/>
            <person name="Labutti K."/>
            <person name="Zhao Z."/>
            <person name="Chiniquy J."/>
            <person name="Barry K."/>
            <person name="Brewer H.M."/>
            <person name="Purvine S.O."/>
            <person name="Wright A.T."/>
            <person name="Boxma B."/>
            <person name="Van Alen T."/>
            <person name="Hackstein J.H."/>
            <person name="Baker S.E."/>
            <person name="Grigoriev I.V."/>
            <person name="O'Malley M.A."/>
        </authorList>
    </citation>
    <scope>NUCLEOTIDE SEQUENCE [LARGE SCALE GENOMIC DNA]</scope>
    <source>
        <strain evidence="10 11">S4</strain>
    </source>
</reference>
<evidence type="ECO:0000313" key="11">
    <source>
        <dbReference type="Proteomes" id="UP000193944"/>
    </source>
</evidence>
<name>A0A1Y1X127_9FUNG</name>
<dbReference type="PANTHER" id="PTHR12416">
    <property type="entry name" value="RRNA-PROCESSING PROTEIN UTP23 HOMOLOG"/>
    <property type="match status" value="1"/>
</dbReference>
<evidence type="ECO:0000256" key="1">
    <source>
        <dbReference type="ARBA" id="ARBA00004604"/>
    </source>
</evidence>
<proteinExistence type="inferred from homology"/>